<name>A0A397UC20_9GLOM</name>
<dbReference type="SUPFAM" id="SSF47459">
    <property type="entry name" value="HLH, helix-loop-helix DNA-binding domain"/>
    <property type="match status" value="1"/>
</dbReference>
<reference evidence="8 9" key="1">
    <citation type="submission" date="2018-06" db="EMBL/GenBank/DDBJ databases">
        <title>Comparative genomics reveals the genomic features of Rhizophagus irregularis, R. cerebriforme, R. diaphanum and Gigaspora rosea, and their symbiotic lifestyle signature.</title>
        <authorList>
            <person name="Morin E."/>
            <person name="San Clemente H."/>
            <person name="Chen E.C.H."/>
            <person name="De La Providencia I."/>
            <person name="Hainaut M."/>
            <person name="Kuo A."/>
            <person name="Kohler A."/>
            <person name="Murat C."/>
            <person name="Tang N."/>
            <person name="Roy S."/>
            <person name="Loubradou J."/>
            <person name="Henrissat B."/>
            <person name="Grigoriev I.V."/>
            <person name="Corradi N."/>
            <person name="Roux C."/>
            <person name="Martin F.M."/>
        </authorList>
    </citation>
    <scope>NUCLEOTIDE SEQUENCE [LARGE SCALE GENOMIC DNA]</scope>
    <source>
        <strain evidence="8 9">DAOM 194757</strain>
    </source>
</reference>
<dbReference type="PROSITE" id="PS50888">
    <property type="entry name" value="BHLH"/>
    <property type="match status" value="1"/>
</dbReference>
<dbReference type="PANTHER" id="PTHR15741">
    <property type="entry name" value="BASIC HELIX-LOOP-HELIX ZIP TRANSCRIPTION FACTOR"/>
    <property type="match status" value="1"/>
</dbReference>
<keyword evidence="5" id="KW-0539">Nucleus</keyword>
<evidence type="ECO:0000256" key="1">
    <source>
        <dbReference type="ARBA" id="ARBA00004123"/>
    </source>
</evidence>
<keyword evidence="2" id="KW-0805">Transcription regulation</keyword>
<evidence type="ECO:0000256" key="3">
    <source>
        <dbReference type="ARBA" id="ARBA00023125"/>
    </source>
</evidence>
<evidence type="ECO:0000256" key="2">
    <source>
        <dbReference type="ARBA" id="ARBA00023015"/>
    </source>
</evidence>
<sequence>MEMNLVNYDNLIQTLISNSNFSVNDAWNFVHLKSINSVDNDDDNRSIGDMQLENFLFESEDPTWHYYNDSYSSTSDHIDALNNHNKKKERKIYTKEERKQIKIAEESQRREKINKGFIELQEQLPKPITINKISKAALLHKAAKLMQFKRKKLSDLQTQLSQLKIQCDNLHTELENVKMMNKICSQKQEIYAMR</sequence>
<comment type="subcellular location">
    <subcellularLocation>
        <location evidence="1">Nucleus</location>
    </subcellularLocation>
</comment>
<feature type="coiled-coil region" evidence="6">
    <location>
        <begin position="146"/>
        <end position="180"/>
    </location>
</feature>
<dbReference type="Gene3D" id="4.10.280.10">
    <property type="entry name" value="Helix-loop-helix DNA-binding domain"/>
    <property type="match status" value="1"/>
</dbReference>
<dbReference type="InterPro" id="IPR036638">
    <property type="entry name" value="HLH_DNA-bd_sf"/>
</dbReference>
<dbReference type="SMART" id="SM00353">
    <property type="entry name" value="HLH"/>
    <property type="match status" value="1"/>
</dbReference>
<dbReference type="GO" id="GO:0046983">
    <property type="term" value="F:protein dimerization activity"/>
    <property type="evidence" value="ECO:0007669"/>
    <property type="project" value="InterPro"/>
</dbReference>
<keyword evidence="6" id="KW-0175">Coiled coil</keyword>
<evidence type="ECO:0000313" key="9">
    <source>
        <dbReference type="Proteomes" id="UP000266673"/>
    </source>
</evidence>
<evidence type="ECO:0000313" key="8">
    <source>
        <dbReference type="EMBL" id="RIB04893.1"/>
    </source>
</evidence>
<keyword evidence="9" id="KW-1185">Reference proteome</keyword>
<dbReference type="Proteomes" id="UP000266673">
    <property type="component" value="Unassembled WGS sequence"/>
</dbReference>
<dbReference type="Pfam" id="PF00010">
    <property type="entry name" value="HLH"/>
    <property type="match status" value="1"/>
</dbReference>
<gene>
    <name evidence="8" type="ORF">C2G38_2148809</name>
</gene>
<keyword evidence="4" id="KW-0804">Transcription</keyword>
<dbReference type="GO" id="GO:0000978">
    <property type="term" value="F:RNA polymerase II cis-regulatory region sequence-specific DNA binding"/>
    <property type="evidence" value="ECO:0007669"/>
    <property type="project" value="TreeGrafter"/>
</dbReference>
<comment type="caution">
    <text evidence="8">The sequence shown here is derived from an EMBL/GenBank/DDBJ whole genome shotgun (WGS) entry which is preliminary data.</text>
</comment>
<dbReference type="PANTHER" id="PTHR15741:SF27">
    <property type="entry name" value="TRANSCRIPTION FACTOR AP-4"/>
    <property type="match status" value="1"/>
</dbReference>
<dbReference type="EMBL" id="QKWP01002092">
    <property type="protein sequence ID" value="RIB04893.1"/>
    <property type="molecule type" value="Genomic_DNA"/>
</dbReference>
<evidence type="ECO:0000256" key="4">
    <source>
        <dbReference type="ARBA" id="ARBA00023163"/>
    </source>
</evidence>
<dbReference type="InterPro" id="IPR011598">
    <property type="entry name" value="bHLH_dom"/>
</dbReference>
<protein>
    <recommendedName>
        <fullName evidence="7">BHLH domain-containing protein</fullName>
    </recommendedName>
</protein>
<keyword evidence="3" id="KW-0238">DNA-binding</keyword>
<evidence type="ECO:0000256" key="5">
    <source>
        <dbReference type="ARBA" id="ARBA00023242"/>
    </source>
</evidence>
<organism evidence="8 9">
    <name type="scientific">Gigaspora rosea</name>
    <dbReference type="NCBI Taxonomy" id="44941"/>
    <lineage>
        <taxon>Eukaryota</taxon>
        <taxon>Fungi</taxon>
        <taxon>Fungi incertae sedis</taxon>
        <taxon>Mucoromycota</taxon>
        <taxon>Glomeromycotina</taxon>
        <taxon>Glomeromycetes</taxon>
        <taxon>Diversisporales</taxon>
        <taxon>Gigasporaceae</taxon>
        <taxon>Gigaspora</taxon>
    </lineage>
</organism>
<accession>A0A397UC20</accession>
<dbReference type="AlphaFoldDB" id="A0A397UC20"/>
<proteinExistence type="predicted"/>
<evidence type="ECO:0000256" key="6">
    <source>
        <dbReference type="SAM" id="Coils"/>
    </source>
</evidence>
<feature type="domain" description="BHLH" evidence="7">
    <location>
        <begin position="97"/>
        <end position="149"/>
    </location>
</feature>
<dbReference type="GO" id="GO:0005634">
    <property type="term" value="C:nucleus"/>
    <property type="evidence" value="ECO:0007669"/>
    <property type="project" value="UniProtKB-SubCell"/>
</dbReference>
<dbReference type="InterPro" id="IPR052207">
    <property type="entry name" value="Max-like/E-box_TFs"/>
</dbReference>
<evidence type="ECO:0000259" key="7">
    <source>
        <dbReference type="PROSITE" id="PS50888"/>
    </source>
</evidence>
<dbReference type="GO" id="GO:0000981">
    <property type="term" value="F:DNA-binding transcription factor activity, RNA polymerase II-specific"/>
    <property type="evidence" value="ECO:0007669"/>
    <property type="project" value="TreeGrafter"/>
</dbReference>